<evidence type="ECO:0000313" key="1">
    <source>
        <dbReference type="EMBL" id="KZE38524.1"/>
    </source>
</evidence>
<dbReference type="EMBL" id="LQNT01000009">
    <property type="protein sequence ID" value="KZE38524.1"/>
    <property type="molecule type" value="Genomic_DNA"/>
</dbReference>
<reference evidence="1 2" key="1">
    <citation type="submission" date="2016-01" db="EMBL/GenBank/DDBJ databases">
        <title>Whole genome sequencing of Bhargavaea cecembensis T14.</title>
        <authorList>
            <person name="Hong K.W."/>
        </authorList>
    </citation>
    <scope>NUCLEOTIDE SEQUENCE [LARGE SCALE GENOMIC DNA]</scope>
    <source>
        <strain evidence="1 2">T14</strain>
    </source>
</reference>
<gene>
    <name evidence="1" type="ORF">AV656_06355</name>
</gene>
<organism evidence="1 2">
    <name type="scientific">Bhargavaea cecembensis</name>
    <dbReference type="NCBI Taxonomy" id="394098"/>
    <lineage>
        <taxon>Bacteria</taxon>
        <taxon>Bacillati</taxon>
        <taxon>Bacillota</taxon>
        <taxon>Bacilli</taxon>
        <taxon>Bacillales</taxon>
        <taxon>Caryophanaceae</taxon>
        <taxon>Bhargavaea</taxon>
    </lineage>
</organism>
<comment type="caution">
    <text evidence="1">The sequence shown here is derived from an EMBL/GenBank/DDBJ whole genome shotgun (WGS) entry which is preliminary data.</text>
</comment>
<evidence type="ECO:0000313" key="2">
    <source>
        <dbReference type="Proteomes" id="UP000076490"/>
    </source>
</evidence>
<dbReference type="Proteomes" id="UP000076490">
    <property type="component" value="Unassembled WGS sequence"/>
</dbReference>
<protein>
    <submittedName>
        <fullName evidence="1">Uncharacterized protein</fullName>
    </submittedName>
</protein>
<dbReference type="AlphaFoldDB" id="A0A165H1N7"/>
<accession>A0A165H1N7</accession>
<name>A0A165H1N7_9BACL</name>
<proteinExistence type="predicted"/>
<sequence length="60" mass="6724">MNKMNPQAIACGFFVFHGQAGKNATAWKKSSKNWEGIRPDLSKWDNESGFNKVHGKGNWA</sequence>